<dbReference type="InterPro" id="IPR006645">
    <property type="entry name" value="NGN-like_dom"/>
</dbReference>
<dbReference type="Gene3D" id="3.30.70.940">
    <property type="entry name" value="NusG, N-terminal domain"/>
    <property type="match status" value="1"/>
</dbReference>
<dbReference type="InterPro" id="IPR036735">
    <property type="entry name" value="NGN_dom_sf"/>
</dbReference>
<gene>
    <name evidence="3" type="ORF">DXB31_02820</name>
</gene>
<proteinExistence type="predicted"/>
<dbReference type="EMBL" id="QSVF01000004">
    <property type="protein sequence ID" value="RGO12654.1"/>
    <property type="molecule type" value="Genomic_DNA"/>
</dbReference>
<accession>A0A3E5FS44</accession>
<dbReference type="GO" id="GO:0006354">
    <property type="term" value="P:DNA-templated transcription elongation"/>
    <property type="evidence" value="ECO:0007669"/>
    <property type="project" value="InterPro"/>
</dbReference>
<reference evidence="3 4" key="1">
    <citation type="submission" date="2018-08" db="EMBL/GenBank/DDBJ databases">
        <title>A genome reference for cultivated species of the human gut microbiota.</title>
        <authorList>
            <person name="Zou Y."/>
            <person name="Xue W."/>
            <person name="Luo G."/>
        </authorList>
    </citation>
    <scope>NUCLEOTIDE SEQUENCE [LARGE SCALE GENOMIC DNA]</scope>
    <source>
        <strain evidence="3 4">OM02-6</strain>
    </source>
</reference>
<name>A0A3E5FS44_9FIRM</name>
<comment type="caution">
    <text evidence="3">The sequence shown here is derived from an EMBL/GenBank/DDBJ whole genome shotgun (WGS) entry which is preliminary data.</text>
</comment>
<sequence length="168" mass="19686">MNCYVLYCLATKVEQLCNIFNGINDIHAYIPKIEEHVRYQEEYIVKPLFPNYLFIETNKGQSEFDVFLESIRKEKKGIIRELKKDSVSALRDEEKELLNMLLNNEYVLKMSEGYIGDNGKAIITKGPLKAFEDNIVNLDKRNRLAYLDIKFLDRNIKAGLWIKQNTVM</sequence>
<feature type="domain" description="NusG-like N-terminal" evidence="2">
    <location>
        <begin position="4"/>
        <end position="94"/>
    </location>
</feature>
<dbReference type="Pfam" id="PF02357">
    <property type="entry name" value="NusG"/>
    <property type="match status" value="1"/>
</dbReference>
<protein>
    <recommendedName>
        <fullName evidence="2">NusG-like N-terminal domain-containing protein</fullName>
    </recommendedName>
</protein>
<evidence type="ECO:0000259" key="2">
    <source>
        <dbReference type="Pfam" id="PF02357"/>
    </source>
</evidence>
<dbReference type="AlphaFoldDB" id="A0A3E5FS44"/>
<evidence type="ECO:0000313" key="4">
    <source>
        <dbReference type="Proteomes" id="UP000261087"/>
    </source>
</evidence>
<dbReference type="CDD" id="cd08000">
    <property type="entry name" value="NGN"/>
    <property type="match status" value="1"/>
</dbReference>
<keyword evidence="1" id="KW-0804">Transcription</keyword>
<dbReference type="Proteomes" id="UP000261087">
    <property type="component" value="Unassembled WGS sequence"/>
</dbReference>
<evidence type="ECO:0000256" key="1">
    <source>
        <dbReference type="ARBA" id="ARBA00023163"/>
    </source>
</evidence>
<organism evidence="3 4">
    <name type="scientific">Thomasclavelia spiroformis</name>
    <dbReference type="NCBI Taxonomy" id="29348"/>
    <lineage>
        <taxon>Bacteria</taxon>
        <taxon>Bacillati</taxon>
        <taxon>Bacillota</taxon>
        <taxon>Erysipelotrichia</taxon>
        <taxon>Erysipelotrichales</taxon>
        <taxon>Coprobacillaceae</taxon>
        <taxon>Thomasclavelia</taxon>
    </lineage>
</organism>
<dbReference type="SUPFAM" id="SSF82679">
    <property type="entry name" value="N-utilization substance G protein NusG, N-terminal domain"/>
    <property type="match status" value="1"/>
</dbReference>
<dbReference type="RefSeq" id="WP_117604592.1">
    <property type="nucleotide sequence ID" value="NZ_CATZTT010000049.1"/>
</dbReference>
<evidence type="ECO:0000313" key="3">
    <source>
        <dbReference type="EMBL" id="RGO12654.1"/>
    </source>
</evidence>